<feature type="repeat" description="ANK" evidence="3">
    <location>
        <begin position="1007"/>
        <end position="1041"/>
    </location>
</feature>
<evidence type="ECO:0000256" key="1">
    <source>
        <dbReference type="ARBA" id="ARBA00022737"/>
    </source>
</evidence>
<dbReference type="EMBL" id="PXOF01000098">
    <property type="protein sequence ID" value="RGP65952.1"/>
    <property type="molecule type" value="Genomic_DNA"/>
</dbReference>
<keyword evidence="2 3" id="KW-0040">ANK repeat</keyword>
<dbReference type="CDD" id="cd00180">
    <property type="entry name" value="PKc"/>
    <property type="match status" value="1"/>
</dbReference>
<feature type="region of interest" description="Disordered" evidence="4">
    <location>
        <begin position="1"/>
        <end position="30"/>
    </location>
</feature>
<feature type="repeat" description="ANK" evidence="3">
    <location>
        <begin position="1186"/>
        <end position="1218"/>
    </location>
</feature>
<evidence type="ECO:0000256" key="2">
    <source>
        <dbReference type="ARBA" id="ARBA00023043"/>
    </source>
</evidence>
<comment type="caution">
    <text evidence="6">The sequence shown here is derived from an EMBL/GenBank/DDBJ whole genome shotgun (WGS) entry which is preliminary data.</text>
</comment>
<dbReference type="PROSITE" id="PS50297">
    <property type="entry name" value="ANK_REP_REGION"/>
    <property type="match status" value="3"/>
</dbReference>
<dbReference type="AlphaFoldDB" id="A0A395S1J3"/>
<dbReference type="PROSITE" id="PS00108">
    <property type="entry name" value="PROTEIN_KINASE_ST"/>
    <property type="match status" value="1"/>
</dbReference>
<dbReference type="SMART" id="SM00220">
    <property type="entry name" value="S_TKc"/>
    <property type="match status" value="1"/>
</dbReference>
<dbReference type="GO" id="GO:0005524">
    <property type="term" value="F:ATP binding"/>
    <property type="evidence" value="ECO:0007669"/>
    <property type="project" value="InterPro"/>
</dbReference>
<sequence>MDSMSGRSLTSFRGETSDHTTSEPNGPATVDDAPFIPNVLDFAYRAFLADNALTFTVPPVFSNAQAVDSASFAGRGASFSVYRRRIPSQKPQTSRTNMDGLVIEIGDKRKLPEVVAYKVAVIEFSDKGEATQTSRHAIDAAIMELYLSTHRPIVQHPNLVKFLGLAWGNNPFNSLQKLPVLIVEFAEYGSLSQLQQREYLGIETRRKLCLDVCKGLQMLHSCGIVHGDIKAQNVLIFPDAEHNYRAKLSDFGYSLVMNTEKSSVSLGGTRPWKAPEAKRAVKIQDAKYTDIYSLSLFIWCTFAHGQNIFKLLLGPSKHGEELYAEAEKLKETKELATQTDISAWYWKAIMAASYGDAGQFLQSLQQKLQKLQQLQQKHAVANDPVVCVDDIEKILCAIPPMVFNMMEPMKQQLIAIVQKFDLYDGMQRAVTIGLSNEPQKRDLGQIMVALGHSGSFTEDSTEPDQVLRSNLSQHFFTWRHWTKMDPSVQRHLTTTFIRRGEEEAKKDMLNPPEAFLLTALYINGYGVDKDTSQASRWLFNAWGVKHPLASAYGYRIARAIGLTFDNTDGVIETLDLMAMRGSRTALEDLAIVSKDAHKETKKRIRDVFAGTGANFFFKTEMLHGYTHDMWMRTLGNIPILLENFSQLNHIADYKVNKRGDRILHVAASCGQTEAIGALLDRFPSLEVNQLNDQGETPLLCACRAGQTDTVSWLTSHGAAASVAALNGEASLHWLISFDDQEIESVGPALIRAGADMNAKTVTSIAYQAGFPAALDIDRLPEGYPVGWASHCDRPKIVKFLLSNTADPRICNTSWPRASSALDIAALQLHSECLELMIYAIEQYNLEQGADKHGGFLVTDLLQKAVYGSSLFDMILYYGPKYQQAMESTFQCLLPRACRVGNVNGYGGFNQTLLYFAVSMARDELVQYLLKHGADVMKAGENYNEEVLHSEDAGAFKKADINRACGVDLRTPLLEAVRWNRPKMVSLLLEHGALAIGASKNPFSGEASTWTALHILAYAGQNDPRLVQLLLDHGAPLDGFPDEDRRTESPLLISVQNDSFQLADCFLSHGADINFTTLSSGHLSLTNPTTILGHVIASNARNSIARLRYLLGSADRLNFIVEPTRKWTALHRAAAAHIDAEFRRTDATEAAELDWADVDWSANREIMNELLRQFNDSEQLDAVEDSMGLTAMHLAVLAGNEAAVRLLLEYGARSDMQSVNGQGATAAQMALGIQMERLSVSEDGARPGKEEVAARKRCSDLLNPRAQPAA</sequence>
<dbReference type="Pfam" id="PF00069">
    <property type="entry name" value="Pkinase"/>
    <property type="match status" value="1"/>
</dbReference>
<proteinExistence type="predicted"/>
<evidence type="ECO:0000256" key="3">
    <source>
        <dbReference type="PROSITE-ProRule" id="PRU00023"/>
    </source>
</evidence>
<gene>
    <name evidence="6" type="ORF">FSPOR_6974</name>
</gene>
<feature type="domain" description="Protein kinase" evidence="5">
    <location>
        <begin position="67"/>
        <end position="455"/>
    </location>
</feature>
<feature type="repeat" description="ANK" evidence="3">
    <location>
        <begin position="693"/>
        <end position="725"/>
    </location>
</feature>
<dbReference type="PROSITE" id="PS50011">
    <property type="entry name" value="PROTEIN_KINASE_DOM"/>
    <property type="match status" value="1"/>
</dbReference>
<feature type="repeat" description="ANK" evidence="3">
    <location>
        <begin position="908"/>
        <end position="940"/>
    </location>
</feature>
<dbReference type="Pfam" id="PF12796">
    <property type="entry name" value="Ank_2"/>
    <property type="match status" value="1"/>
</dbReference>
<dbReference type="SUPFAM" id="SSF56112">
    <property type="entry name" value="Protein kinase-like (PK-like)"/>
    <property type="match status" value="1"/>
</dbReference>
<evidence type="ECO:0000256" key="4">
    <source>
        <dbReference type="SAM" id="MobiDB-lite"/>
    </source>
</evidence>
<reference evidence="6 7" key="1">
    <citation type="journal article" date="2018" name="PLoS Pathog.">
        <title>Evolution of structural diversity of trichothecenes, a family of toxins produced by plant pathogenic and entomopathogenic fungi.</title>
        <authorList>
            <person name="Proctor R.H."/>
            <person name="McCormick S.P."/>
            <person name="Kim H.S."/>
            <person name="Cardoza R.E."/>
            <person name="Stanley A.M."/>
            <person name="Lindo L."/>
            <person name="Kelly A."/>
            <person name="Brown D.W."/>
            <person name="Lee T."/>
            <person name="Vaughan M.M."/>
            <person name="Alexander N.J."/>
            <person name="Busman M."/>
            <person name="Gutierrez S."/>
        </authorList>
    </citation>
    <scope>NUCLEOTIDE SEQUENCE [LARGE SCALE GENOMIC DNA]</scope>
    <source>
        <strain evidence="6 7">NRRL 3299</strain>
    </source>
</reference>
<dbReference type="STRING" id="5514.A0A395S1J3"/>
<name>A0A395S1J3_FUSSP</name>
<dbReference type="InterPro" id="IPR000719">
    <property type="entry name" value="Prot_kinase_dom"/>
</dbReference>
<dbReference type="Proteomes" id="UP000266152">
    <property type="component" value="Unassembled WGS sequence"/>
</dbReference>
<dbReference type="Gene3D" id="1.25.40.20">
    <property type="entry name" value="Ankyrin repeat-containing domain"/>
    <property type="match status" value="4"/>
</dbReference>
<protein>
    <recommendedName>
        <fullName evidence="5">Protein kinase domain-containing protein</fullName>
    </recommendedName>
</protein>
<dbReference type="InterPro" id="IPR036770">
    <property type="entry name" value="Ankyrin_rpt-contain_sf"/>
</dbReference>
<dbReference type="SMART" id="SM00248">
    <property type="entry name" value="ANK"/>
    <property type="match status" value="10"/>
</dbReference>
<feature type="region of interest" description="Disordered" evidence="4">
    <location>
        <begin position="1240"/>
        <end position="1269"/>
    </location>
</feature>
<dbReference type="GO" id="GO:0004672">
    <property type="term" value="F:protein kinase activity"/>
    <property type="evidence" value="ECO:0007669"/>
    <property type="project" value="InterPro"/>
</dbReference>
<organism evidence="6 7">
    <name type="scientific">Fusarium sporotrichioides</name>
    <dbReference type="NCBI Taxonomy" id="5514"/>
    <lineage>
        <taxon>Eukaryota</taxon>
        <taxon>Fungi</taxon>
        <taxon>Dikarya</taxon>
        <taxon>Ascomycota</taxon>
        <taxon>Pezizomycotina</taxon>
        <taxon>Sordariomycetes</taxon>
        <taxon>Hypocreomycetidae</taxon>
        <taxon>Hypocreales</taxon>
        <taxon>Nectriaceae</taxon>
        <taxon>Fusarium</taxon>
    </lineage>
</organism>
<dbReference type="PROSITE" id="PS50088">
    <property type="entry name" value="ANK_REPEAT"/>
    <property type="match status" value="4"/>
</dbReference>
<accession>A0A395S1J3</accession>
<keyword evidence="1" id="KW-0677">Repeat</keyword>
<evidence type="ECO:0000313" key="6">
    <source>
        <dbReference type="EMBL" id="RGP65952.1"/>
    </source>
</evidence>
<feature type="compositionally biased region" description="Basic and acidic residues" evidence="4">
    <location>
        <begin position="1240"/>
        <end position="1258"/>
    </location>
</feature>
<dbReference type="Pfam" id="PF13606">
    <property type="entry name" value="Ank_3"/>
    <property type="match status" value="1"/>
</dbReference>
<dbReference type="PANTHER" id="PTHR24198:SF165">
    <property type="entry name" value="ANKYRIN REPEAT-CONTAINING PROTEIN-RELATED"/>
    <property type="match status" value="1"/>
</dbReference>
<dbReference type="InterPro" id="IPR002110">
    <property type="entry name" value="Ankyrin_rpt"/>
</dbReference>
<dbReference type="InterPro" id="IPR008271">
    <property type="entry name" value="Ser/Thr_kinase_AS"/>
</dbReference>
<dbReference type="Pfam" id="PF00023">
    <property type="entry name" value="Ank"/>
    <property type="match status" value="3"/>
</dbReference>
<feature type="compositionally biased region" description="Polar residues" evidence="4">
    <location>
        <begin position="1"/>
        <end position="14"/>
    </location>
</feature>
<dbReference type="Gene3D" id="1.10.510.10">
    <property type="entry name" value="Transferase(Phosphotransferase) domain 1"/>
    <property type="match status" value="1"/>
</dbReference>
<dbReference type="SUPFAM" id="SSF48403">
    <property type="entry name" value="Ankyrin repeat"/>
    <property type="match status" value="3"/>
</dbReference>
<evidence type="ECO:0000259" key="5">
    <source>
        <dbReference type="PROSITE" id="PS50011"/>
    </source>
</evidence>
<dbReference type="InterPro" id="IPR011009">
    <property type="entry name" value="Kinase-like_dom_sf"/>
</dbReference>
<evidence type="ECO:0000313" key="7">
    <source>
        <dbReference type="Proteomes" id="UP000266152"/>
    </source>
</evidence>
<dbReference type="PANTHER" id="PTHR24198">
    <property type="entry name" value="ANKYRIN REPEAT AND PROTEIN KINASE DOMAIN-CONTAINING PROTEIN"/>
    <property type="match status" value="1"/>
</dbReference>
<keyword evidence="7" id="KW-1185">Reference proteome</keyword>